<dbReference type="Proteomes" id="UP000242755">
    <property type="component" value="Unassembled WGS sequence"/>
</dbReference>
<gene>
    <name evidence="2" type="primary">osmC</name>
    <name evidence="2" type="ORF">Bravens_01163</name>
    <name evidence="3" type="ORF">CYJ40_08930</name>
</gene>
<evidence type="ECO:0000313" key="2">
    <source>
        <dbReference type="EMBL" id="KXZ58126.1"/>
    </source>
</evidence>
<keyword evidence="2" id="KW-0560">Oxidoreductase</keyword>
<dbReference type="EMBL" id="LQQC01000010">
    <property type="protein sequence ID" value="KXZ58126.1"/>
    <property type="molecule type" value="Genomic_DNA"/>
</dbReference>
<dbReference type="PANTHER" id="PTHR42830:SF1">
    <property type="entry name" value="OSMOTICALLY INDUCIBLE FAMILY PROTEIN"/>
    <property type="match status" value="1"/>
</dbReference>
<dbReference type="Gene3D" id="3.30.300.20">
    <property type="match status" value="1"/>
</dbReference>
<reference evidence="3 4" key="2">
    <citation type="submission" date="2017-12" db="EMBL/GenBank/DDBJ databases">
        <title>Phylogenetic diversity of female urinary microbiome.</title>
        <authorList>
            <person name="Thomas-White K."/>
            <person name="Wolfe A.J."/>
        </authorList>
    </citation>
    <scope>NUCLEOTIDE SEQUENCE [LARGE SCALE GENOMIC DNA]</scope>
    <source>
        <strain evidence="3 4">UMB0426</strain>
    </source>
</reference>
<accession>A0A150H7Q1</accession>
<keyword evidence="2" id="KW-0575">Peroxidase</keyword>
<dbReference type="EMBL" id="PKGO01000009">
    <property type="protein sequence ID" value="PKY69663.1"/>
    <property type="molecule type" value="Genomic_DNA"/>
</dbReference>
<comment type="caution">
    <text evidence="2">The sequence shown here is derived from an EMBL/GenBank/DDBJ whole genome shotgun (WGS) entry which is preliminary data.</text>
</comment>
<evidence type="ECO:0000313" key="4">
    <source>
        <dbReference type="Proteomes" id="UP000242755"/>
    </source>
</evidence>
<evidence type="ECO:0000313" key="5">
    <source>
        <dbReference type="Proteomes" id="UP000243589"/>
    </source>
</evidence>
<dbReference type="InterPro" id="IPR036102">
    <property type="entry name" value="OsmC/Ohrsf"/>
</dbReference>
<dbReference type="GO" id="GO:0006979">
    <property type="term" value="P:response to oxidative stress"/>
    <property type="evidence" value="ECO:0007669"/>
    <property type="project" value="InterPro"/>
</dbReference>
<dbReference type="SUPFAM" id="SSF82784">
    <property type="entry name" value="OsmC-like"/>
    <property type="match status" value="1"/>
</dbReference>
<dbReference type="InterPro" id="IPR052707">
    <property type="entry name" value="OsmC_Ohr_Peroxiredoxin"/>
</dbReference>
<dbReference type="GO" id="GO:0004601">
    <property type="term" value="F:peroxidase activity"/>
    <property type="evidence" value="ECO:0007669"/>
    <property type="project" value="UniProtKB-KW"/>
</dbReference>
<dbReference type="AlphaFoldDB" id="A0A150H7Q1"/>
<dbReference type="PANTHER" id="PTHR42830">
    <property type="entry name" value="OSMOTICALLY INDUCIBLE FAMILY PROTEIN"/>
    <property type="match status" value="1"/>
</dbReference>
<feature type="region of interest" description="Disordered" evidence="1">
    <location>
        <begin position="1"/>
        <end position="25"/>
    </location>
</feature>
<evidence type="ECO:0000313" key="3">
    <source>
        <dbReference type="EMBL" id="PKY69663.1"/>
    </source>
</evidence>
<organism evidence="2 5">
    <name type="scientific">Brevibacterium ravenspurgense</name>
    <dbReference type="NCBI Taxonomy" id="479117"/>
    <lineage>
        <taxon>Bacteria</taxon>
        <taxon>Bacillati</taxon>
        <taxon>Actinomycetota</taxon>
        <taxon>Actinomycetes</taxon>
        <taxon>Micrococcales</taxon>
        <taxon>Brevibacteriaceae</taxon>
        <taxon>Brevibacterium</taxon>
    </lineage>
</organism>
<dbReference type="STRING" id="1176165.GCA_001584405_01113"/>
<proteinExistence type="predicted"/>
<dbReference type="NCBIfam" id="TIGR03562">
    <property type="entry name" value="osmo_induc_OsmC"/>
    <property type="match status" value="1"/>
</dbReference>
<keyword evidence="5" id="KW-1185">Reference proteome</keyword>
<dbReference type="Pfam" id="PF02566">
    <property type="entry name" value="OsmC"/>
    <property type="match status" value="1"/>
</dbReference>
<sequence length="142" mass="14832">MSRVTKAQATWKGHLADGEGSASLESSGLGPFTVNWTNRAESQVDKVTNPEELIGAGLASCFSMALANIVAEEGATPEQITTGADITFDPVKGIQEIHLVTVGRAEGIEQKTFQTLAERAKKTCPAAKALSGVKITLSATMA</sequence>
<protein>
    <submittedName>
        <fullName evidence="2 3">Peroxiredoxin</fullName>
        <ecNumber evidence="2">1.11.1.15</ecNumber>
    </submittedName>
</protein>
<dbReference type="EC" id="1.11.1.15" evidence="2"/>
<dbReference type="InterPro" id="IPR019904">
    <property type="entry name" value="Peroxiredoxin_OsmC"/>
</dbReference>
<name>A0A150H7Q1_9MICO</name>
<dbReference type="RefSeq" id="WP_019175080.1">
    <property type="nucleotide sequence ID" value="NZ_JAKRCZ010000001.1"/>
</dbReference>
<reference evidence="2 5" key="1">
    <citation type="submission" date="2016-01" db="EMBL/GenBank/DDBJ databases">
        <title>Use of Whole Genome Sequencing to ascertain that Brevibacterium massiliense (Roux, Raoult 2009) is a later heterotypic synonym of Brevibacterium ravenspurgense (Mages 2008).</title>
        <authorList>
            <person name="Bernier A.-M."/>
            <person name="Burdz T."/>
            <person name="Huynh C."/>
            <person name="Pachecho A.L."/>
            <person name="Wiebe D."/>
            <person name="Bonner C."/>
            <person name="Bernard K."/>
        </authorList>
    </citation>
    <scope>NUCLEOTIDE SEQUENCE [LARGE SCALE GENOMIC DNA]</scope>
    <source>
        <strain evidence="2 5">CCUG56047</strain>
    </source>
</reference>
<dbReference type="InterPro" id="IPR003718">
    <property type="entry name" value="OsmC/Ohr_fam"/>
</dbReference>
<dbReference type="Proteomes" id="UP000243589">
    <property type="component" value="Unassembled WGS sequence"/>
</dbReference>
<evidence type="ECO:0000256" key="1">
    <source>
        <dbReference type="SAM" id="MobiDB-lite"/>
    </source>
</evidence>
<dbReference type="PATRIC" id="fig|479117.4.peg.1159"/>
<dbReference type="InterPro" id="IPR015946">
    <property type="entry name" value="KH_dom-like_a/b"/>
</dbReference>